<reference evidence="2 3" key="1">
    <citation type="submission" date="2018-05" db="EMBL/GenBank/DDBJ databases">
        <title>Streptomyces venezuelae.</title>
        <authorList>
            <person name="Kim W."/>
            <person name="Lee N."/>
            <person name="Cho B.-K."/>
        </authorList>
    </citation>
    <scope>NUCLEOTIDE SEQUENCE [LARGE SCALE GENOMIC DNA]</scope>
    <source>
        <strain evidence="2 3">ATCC 14584</strain>
    </source>
</reference>
<organism evidence="2 3">
    <name type="scientific">Streptomyces venezuelae</name>
    <dbReference type="NCBI Taxonomy" id="54571"/>
    <lineage>
        <taxon>Bacteria</taxon>
        <taxon>Bacillati</taxon>
        <taxon>Actinomycetota</taxon>
        <taxon>Actinomycetes</taxon>
        <taxon>Kitasatosporales</taxon>
        <taxon>Streptomycetaceae</taxon>
        <taxon>Streptomyces</taxon>
    </lineage>
</organism>
<accession>A0A5P2CF22</accession>
<feature type="transmembrane region" description="Helical" evidence="1">
    <location>
        <begin position="21"/>
        <end position="43"/>
    </location>
</feature>
<dbReference type="RefSeq" id="WP_150221503.1">
    <property type="nucleotide sequence ID" value="NZ_CP029192.1"/>
</dbReference>
<name>A0A5P2CF22_STRVZ</name>
<dbReference type="OrthoDB" id="3874005at2"/>
<protein>
    <submittedName>
        <fullName evidence="2">Uncharacterized protein</fullName>
    </submittedName>
</protein>
<evidence type="ECO:0000256" key="1">
    <source>
        <dbReference type="SAM" id="Phobius"/>
    </source>
</evidence>
<feature type="transmembrane region" description="Helical" evidence="1">
    <location>
        <begin position="55"/>
        <end position="75"/>
    </location>
</feature>
<proteinExistence type="predicted"/>
<dbReference type="Proteomes" id="UP000322927">
    <property type="component" value="Chromosome"/>
</dbReference>
<keyword evidence="1" id="KW-0472">Membrane</keyword>
<evidence type="ECO:0000313" key="2">
    <source>
        <dbReference type="EMBL" id="QES39389.1"/>
    </source>
</evidence>
<keyword evidence="1" id="KW-0812">Transmembrane</keyword>
<dbReference type="AlphaFoldDB" id="A0A5P2CF22"/>
<sequence>MRADRTARTAGAERLRAVHPMLWAAFASLAVGAVLCVLGWYGVSGERFAERQLPYLASCTVPGAALIVAGTLLLTHGRSVLAAARVEELYGLLVSTQPPPPPERAHPTADGTPLMIPGGTLWHRADCPLVAGKPEAVPADATVLSAQALAPCPICEPTRPPDPTTPTPEH</sequence>
<evidence type="ECO:0000313" key="3">
    <source>
        <dbReference type="Proteomes" id="UP000322927"/>
    </source>
</evidence>
<gene>
    <name evidence="2" type="ORF">DEJ48_30945</name>
</gene>
<keyword evidence="1" id="KW-1133">Transmembrane helix</keyword>
<dbReference type="EMBL" id="CP029192">
    <property type="protein sequence ID" value="QES39389.1"/>
    <property type="molecule type" value="Genomic_DNA"/>
</dbReference>